<dbReference type="Gene3D" id="3.40.50.2300">
    <property type="match status" value="1"/>
</dbReference>
<dbReference type="Proteomes" id="UP000199656">
    <property type="component" value="Unassembled WGS sequence"/>
</dbReference>
<dbReference type="STRING" id="408074.SAMN05660909_04009"/>
<dbReference type="AlphaFoldDB" id="A0A1H4EZQ0"/>
<gene>
    <name evidence="3" type="ORF">SAMN05660909_04009</name>
</gene>
<dbReference type="InterPro" id="IPR058245">
    <property type="entry name" value="NreC/VraR/RcsB-like_REC"/>
</dbReference>
<evidence type="ECO:0000313" key="3">
    <source>
        <dbReference type="EMBL" id="SEA89772.1"/>
    </source>
</evidence>
<organism evidence="3 4">
    <name type="scientific">Chitinophaga terrae</name>
    <name type="common">ex Kim and Jung 2007</name>
    <dbReference type="NCBI Taxonomy" id="408074"/>
    <lineage>
        <taxon>Bacteria</taxon>
        <taxon>Pseudomonadati</taxon>
        <taxon>Bacteroidota</taxon>
        <taxon>Chitinophagia</taxon>
        <taxon>Chitinophagales</taxon>
        <taxon>Chitinophagaceae</taxon>
        <taxon>Chitinophaga</taxon>
    </lineage>
</organism>
<protein>
    <submittedName>
        <fullName evidence="3">Response regulator receiver domain-containing protein</fullName>
    </submittedName>
</protein>
<evidence type="ECO:0000256" key="1">
    <source>
        <dbReference type="PROSITE-ProRule" id="PRU00169"/>
    </source>
</evidence>
<keyword evidence="4" id="KW-1185">Reference proteome</keyword>
<proteinExistence type="predicted"/>
<dbReference type="InterPro" id="IPR011006">
    <property type="entry name" value="CheY-like_superfamily"/>
</dbReference>
<dbReference type="GO" id="GO:0000160">
    <property type="term" value="P:phosphorelay signal transduction system"/>
    <property type="evidence" value="ECO:0007669"/>
    <property type="project" value="InterPro"/>
</dbReference>
<dbReference type="InterPro" id="IPR001789">
    <property type="entry name" value="Sig_transdc_resp-reg_receiver"/>
</dbReference>
<dbReference type="EMBL" id="FNRL01000021">
    <property type="protein sequence ID" value="SEA89772.1"/>
    <property type="molecule type" value="Genomic_DNA"/>
</dbReference>
<dbReference type="SUPFAM" id="SSF52172">
    <property type="entry name" value="CheY-like"/>
    <property type="match status" value="1"/>
</dbReference>
<accession>A0A1H4EZQ0</accession>
<sequence length="144" mass="15842">MDTAKENKNAIRVAVIDDNVQLRDMSAKQLKNSGFTLLFEASNEQQALERISTDGLPDVCIVEEDFVTAKLLLERHPDLNVLMSSTNDDEDSVTEMLETGVSGYVLKYADPDEIVTAVKALGSSKKYFSVGVSNIATEYFAKLS</sequence>
<dbReference type="PROSITE" id="PS50110">
    <property type="entry name" value="RESPONSE_REGULATORY"/>
    <property type="match status" value="1"/>
</dbReference>
<evidence type="ECO:0000313" key="4">
    <source>
        <dbReference type="Proteomes" id="UP000199656"/>
    </source>
</evidence>
<dbReference type="RefSeq" id="WP_026773205.1">
    <property type="nucleotide sequence ID" value="NZ_BKAT01000020.1"/>
</dbReference>
<name>A0A1H4EZQ0_9BACT</name>
<evidence type="ECO:0000259" key="2">
    <source>
        <dbReference type="PROSITE" id="PS50110"/>
    </source>
</evidence>
<dbReference type="SMART" id="SM00448">
    <property type="entry name" value="REC"/>
    <property type="match status" value="1"/>
</dbReference>
<dbReference type="OrthoDB" id="9797341at2"/>
<reference evidence="4" key="1">
    <citation type="submission" date="2016-10" db="EMBL/GenBank/DDBJ databases">
        <authorList>
            <person name="Varghese N."/>
            <person name="Submissions S."/>
        </authorList>
    </citation>
    <scope>NUCLEOTIDE SEQUENCE [LARGE SCALE GENOMIC DNA]</scope>
    <source>
        <strain evidence="4">DSM 23920</strain>
    </source>
</reference>
<dbReference type="Pfam" id="PF00072">
    <property type="entry name" value="Response_reg"/>
    <property type="match status" value="1"/>
</dbReference>
<comment type="caution">
    <text evidence="1">Lacks conserved residue(s) required for the propagation of feature annotation.</text>
</comment>
<dbReference type="CDD" id="cd17535">
    <property type="entry name" value="REC_NarL-like"/>
    <property type="match status" value="1"/>
</dbReference>
<feature type="domain" description="Response regulatory" evidence="2">
    <location>
        <begin position="12"/>
        <end position="122"/>
    </location>
</feature>